<name>A0A9W7DHG8_AMBMO</name>
<dbReference type="EMBL" id="BSXU01003615">
    <property type="protein sequence ID" value="GMG40240.1"/>
    <property type="molecule type" value="Genomic_DNA"/>
</dbReference>
<feature type="compositionally biased region" description="Polar residues" evidence="1">
    <location>
        <begin position="65"/>
        <end position="80"/>
    </location>
</feature>
<feature type="compositionally biased region" description="Low complexity" evidence="1">
    <location>
        <begin position="1"/>
        <end position="17"/>
    </location>
</feature>
<gene>
    <name evidence="2" type="ORF">Amon01_000600900</name>
</gene>
<feature type="region of interest" description="Disordered" evidence="1">
    <location>
        <begin position="65"/>
        <end position="97"/>
    </location>
</feature>
<comment type="caution">
    <text evidence="2">The sequence shown here is derived from an EMBL/GenBank/DDBJ whole genome shotgun (WGS) entry which is preliminary data.</text>
</comment>
<dbReference type="Proteomes" id="UP001165063">
    <property type="component" value="Unassembled WGS sequence"/>
</dbReference>
<sequence length="277" mass="30983">MEISQMSTASSSSGSSSVPNVRMQDYNHQKRFEQFLDFRGVKRQQIRGTLFDNSKTDSRIQRLLSSVHNGSDSERATSGTPGNGLDEGDDNDNYEPIMGDILLVDDDESDMLSSDGEVNNPLQEYLSREDSEADSDLFYSNTASAFQVISPVPESAPNSARSSKPNSVIFGPNENNTNTIYVSTDDDSKKSSSTVWDFTPIQDKSHNIPINSNDMFTNFENRTDQDPMGMVEDFQISESHEYAVETQPAVKFKDSLDLSYKYSKTLRLDLGRNIRTT</sequence>
<evidence type="ECO:0000313" key="3">
    <source>
        <dbReference type="Proteomes" id="UP001165063"/>
    </source>
</evidence>
<protein>
    <submittedName>
        <fullName evidence="2">Unnamed protein product</fullName>
    </submittedName>
</protein>
<evidence type="ECO:0000313" key="2">
    <source>
        <dbReference type="EMBL" id="GMG40240.1"/>
    </source>
</evidence>
<reference evidence="2" key="1">
    <citation type="submission" date="2023-04" db="EMBL/GenBank/DDBJ databases">
        <title>Ambrosiozyma monospora NBRC 1965.</title>
        <authorList>
            <person name="Ichikawa N."/>
            <person name="Sato H."/>
            <person name="Tonouchi N."/>
        </authorList>
    </citation>
    <scope>NUCLEOTIDE SEQUENCE</scope>
    <source>
        <strain evidence="2">NBRC 1965</strain>
    </source>
</reference>
<feature type="region of interest" description="Disordered" evidence="1">
    <location>
        <begin position="1"/>
        <end position="25"/>
    </location>
</feature>
<evidence type="ECO:0000256" key="1">
    <source>
        <dbReference type="SAM" id="MobiDB-lite"/>
    </source>
</evidence>
<proteinExistence type="predicted"/>
<organism evidence="2 3">
    <name type="scientific">Ambrosiozyma monospora</name>
    <name type="common">Yeast</name>
    <name type="synonym">Endomycopsis monosporus</name>
    <dbReference type="NCBI Taxonomy" id="43982"/>
    <lineage>
        <taxon>Eukaryota</taxon>
        <taxon>Fungi</taxon>
        <taxon>Dikarya</taxon>
        <taxon>Ascomycota</taxon>
        <taxon>Saccharomycotina</taxon>
        <taxon>Pichiomycetes</taxon>
        <taxon>Pichiales</taxon>
        <taxon>Pichiaceae</taxon>
        <taxon>Ambrosiozyma</taxon>
    </lineage>
</organism>
<keyword evidence="3" id="KW-1185">Reference proteome</keyword>
<dbReference type="AlphaFoldDB" id="A0A9W7DHG8"/>
<accession>A0A9W7DHG8</accession>